<evidence type="ECO:0000313" key="11">
    <source>
        <dbReference type="Proteomes" id="UP000697127"/>
    </source>
</evidence>
<dbReference type="GO" id="GO:0006351">
    <property type="term" value="P:DNA-templated transcription"/>
    <property type="evidence" value="ECO:0007669"/>
    <property type="project" value="InterPro"/>
</dbReference>
<dbReference type="SMART" id="SM00066">
    <property type="entry name" value="GAL4"/>
    <property type="match status" value="1"/>
</dbReference>
<evidence type="ECO:0000259" key="9">
    <source>
        <dbReference type="PROSITE" id="PS50048"/>
    </source>
</evidence>
<dbReference type="Proteomes" id="UP000697127">
    <property type="component" value="Unassembled WGS sequence"/>
</dbReference>
<gene>
    <name evidence="10" type="ORF">C6P40_001455</name>
</gene>
<evidence type="ECO:0000256" key="3">
    <source>
        <dbReference type="ARBA" id="ARBA00022833"/>
    </source>
</evidence>
<dbReference type="GO" id="GO:0043565">
    <property type="term" value="F:sequence-specific DNA binding"/>
    <property type="evidence" value="ECO:0007669"/>
    <property type="project" value="TreeGrafter"/>
</dbReference>
<dbReference type="EMBL" id="PUHW01000187">
    <property type="protein sequence ID" value="KAG0688057.1"/>
    <property type="molecule type" value="Genomic_DNA"/>
</dbReference>
<dbReference type="OrthoDB" id="25921at2759"/>
<keyword evidence="2" id="KW-0479">Metal-binding</keyword>
<evidence type="ECO:0000256" key="5">
    <source>
        <dbReference type="ARBA" id="ARBA00023125"/>
    </source>
</evidence>
<dbReference type="InterPro" id="IPR001138">
    <property type="entry name" value="Zn2Cys6_DnaBD"/>
</dbReference>
<dbReference type="InterPro" id="IPR007219">
    <property type="entry name" value="XnlR_reg_dom"/>
</dbReference>
<keyword evidence="7" id="KW-0539">Nucleus</keyword>
<feature type="domain" description="Zn(2)-C6 fungal-type" evidence="9">
    <location>
        <begin position="106"/>
        <end position="134"/>
    </location>
</feature>
<dbReference type="PANTHER" id="PTHR47782">
    <property type="entry name" value="ZN(II)2CYS6 TRANSCRIPTION FACTOR (EUROFUNG)-RELATED"/>
    <property type="match status" value="1"/>
</dbReference>
<dbReference type="GO" id="GO:0045944">
    <property type="term" value="P:positive regulation of transcription by RNA polymerase II"/>
    <property type="evidence" value="ECO:0007669"/>
    <property type="project" value="TreeGrafter"/>
</dbReference>
<proteinExistence type="predicted"/>
<dbReference type="InterPro" id="IPR052202">
    <property type="entry name" value="Yeast_MetPath_Reg"/>
</dbReference>
<dbReference type="Gene3D" id="4.10.240.10">
    <property type="entry name" value="Zn(2)-C6 fungal-type DNA-binding domain"/>
    <property type="match status" value="1"/>
</dbReference>
<dbReference type="PROSITE" id="PS50048">
    <property type="entry name" value="ZN2_CY6_FUNGAL_2"/>
    <property type="match status" value="1"/>
</dbReference>
<dbReference type="GO" id="GO:0008270">
    <property type="term" value="F:zinc ion binding"/>
    <property type="evidence" value="ECO:0007669"/>
    <property type="project" value="InterPro"/>
</dbReference>
<dbReference type="Pfam" id="PF04082">
    <property type="entry name" value="Fungal_trans"/>
    <property type="match status" value="1"/>
</dbReference>
<evidence type="ECO:0000256" key="1">
    <source>
        <dbReference type="ARBA" id="ARBA00004123"/>
    </source>
</evidence>
<keyword evidence="5" id="KW-0238">DNA-binding</keyword>
<keyword evidence="6" id="KW-0804">Transcription</keyword>
<keyword evidence="11" id="KW-1185">Reference proteome</keyword>
<dbReference type="Pfam" id="PF00172">
    <property type="entry name" value="Zn_clus"/>
    <property type="match status" value="1"/>
</dbReference>
<dbReference type="CDD" id="cd00067">
    <property type="entry name" value="GAL4"/>
    <property type="match status" value="1"/>
</dbReference>
<keyword evidence="4" id="KW-0805">Transcription regulation</keyword>
<sequence length="745" mass="86147">MVKDINTQIDIEIDHVINDEEEENQENQEIIEETTLKKKDLKKHKSTDKSSKLNVHNKNNRNKNNKNNNSSTKTSEVRHLFLMDEIFTPAEADILKKSTHRRTSTKCYRCRMKRISCSYEFPKCENCKNANVECHAWVKGLNKPIPRSLPLFLEDKVAQLEIELEQLKKHHVIDNAEEESYSITKYVSTPFLESFNNIDSNNNNNNNNNNTIATYSFFYFKSSSLPAPFDTMIDYNKRGHLKSFIDKHPPVDLKSIPKDVVKIMMSNYTDFHLPQYPIISKPVLLEITNRILDDFDSATTFDKAVISITMAISAALISNRSEKRALSSSSALFATTISLIIDSGFNSNMDKLQITLLIAHYAFANPYAADIWNNLRDALRLCIDMGIHREIESEVITVVDVDDRRRLFLVCSGMLRHLSSVLRIKFPIPQPLISVEYPTIVDDSFITENGIDYSGPQTKAAALHFYMFRLCETEVCDVLWHNKEIQGSIDDWVTNMERKVENWYLKAEEFAKINQLRFRLISKASLQIRLRRRTPRIPKPSQSSFVKLINAVSIHVDEYLRDAQSSQVSYLLMGVYYIQEAAINLLDVMWFESDWILEYFSSEYLDSKLKGCIKLLELFSERWPDISASNMPGYLEDLRLKVIDKLNNNQQINIEQNLKISSQIEYLIFPHHTNSSTTSPPFAMVTNANNDNSLNIVDANSTGEYDAETILKEFELSDKSNWEDHFIDNNFWKLENLINQMGDYI</sequence>
<dbReference type="InterPro" id="IPR036864">
    <property type="entry name" value="Zn2-C6_fun-type_DNA-bd_sf"/>
</dbReference>
<evidence type="ECO:0000256" key="4">
    <source>
        <dbReference type="ARBA" id="ARBA00023015"/>
    </source>
</evidence>
<comment type="caution">
    <text evidence="10">The sequence shown here is derived from an EMBL/GenBank/DDBJ whole genome shotgun (WGS) entry which is preliminary data.</text>
</comment>
<evidence type="ECO:0000256" key="8">
    <source>
        <dbReference type="SAM" id="MobiDB-lite"/>
    </source>
</evidence>
<keyword evidence="3" id="KW-0862">Zinc</keyword>
<evidence type="ECO:0000313" key="10">
    <source>
        <dbReference type="EMBL" id="KAG0688057.1"/>
    </source>
</evidence>
<dbReference type="AlphaFoldDB" id="A0A9P6WL23"/>
<feature type="region of interest" description="Disordered" evidence="8">
    <location>
        <begin position="19"/>
        <end position="74"/>
    </location>
</feature>
<dbReference type="GO" id="GO:0000981">
    <property type="term" value="F:DNA-binding transcription factor activity, RNA polymerase II-specific"/>
    <property type="evidence" value="ECO:0007669"/>
    <property type="project" value="InterPro"/>
</dbReference>
<dbReference type="SUPFAM" id="SSF57701">
    <property type="entry name" value="Zn2/Cys6 DNA-binding domain"/>
    <property type="match status" value="1"/>
</dbReference>
<accession>A0A9P6WL23</accession>
<reference evidence="10" key="1">
    <citation type="submission" date="2020-11" db="EMBL/GenBank/DDBJ databases">
        <title>Kefir isolates.</title>
        <authorList>
            <person name="Marcisauskas S."/>
            <person name="Kim Y."/>
            <person name="Blasche S."/>
        </authorList>
    </citation>
    <scope>NUCLEOTIDE SEQUENCE</scope>
    <source>
        <strain evidence="10">Olga-1</strain>
    </source>
</reference>
<evidence type="ECO:0000256" key="6">
    <source>
        <dbReference type="ARBA" id="ARBA00023163"/>
    </source>
</evidence>
<protein>
    <recommendedName>
        <fullName evidence="9">Zn(2)-C6 fungal-type domain-containing protein</fullName>
    </recommendedName>
</protein>
<dbReference type="CDD" id="cd12148">
    <property type="entry name" value="fungal_TF_MHR"/>
    <property type="match status" value="1"/>
</dbReference>
<evidence type="ECO:0000256" key="2">
    <source>
        <dbReference type="ARBA" id="ARBA00022723"/>
    </source>
</evidence>
<feature type="compositionally biased region" description="Acidic residues" evidence="8">
    <location>
        <begin position="19"/>
        <end position="32"/>
    </location>
</feature>
<dbReference type="PANTHER" id="PTHR47782:SF1">
    <property type="entry name" value="PYRIMIDINE PATHWAY REGULATORY PROTEIN 1"/>
    <property type="match status" value="1"/>
</dbReference>
<comment type="subcellular location">
    <subcellularLocation>
        <location evidence="1">Nucleus</location>
    </subcellularLocation>
</comment>
<dbReference type="GO" id="GO:0005634">
    <property type="term" value="C:nucleus"/>
    <property type="evidence" value="ECO:0007669"/>
    <property type="project" value="UniProtKB-SubCell"/>
</dbReference>
<evidence type="ECO:0000256" key="7">
    <source>
        <dbReference type="ARBA" id="ARBA00023242"/>
    </source>
</evidence>
<organism evidence="10 11">
    <name type="scientific">Pichia californica</name>
    <dbReference type="NCBI Taxonomy" id="460514"/>
    <lineage>
        <taxon>Eukaryota</taxon>
        <taxon>Fungi</taxon>
        <taxon>Dikarya</taxon>
        <taxon>Ascomycota</taxon>
        <taxon>Saccharomycotina</taxon>
        <taxon>Pichiomycetes</taxon>
        <taxon>Pichiales</taxon>
        <taxon>Pichiaceae</taxon>
        <taxon>Pichia</taxon>
    </lineage>
</organism>
<name>A0A9P6WL23_9ASCO</name>